<organism evidence="2">
    <name type="scientific">viral metagenome</name>
    <dbReference type="NCBI Taxonomy" id="1070528"/>
    <lineage>
        <taxon>unclassified sequences</taxon>
        <taxon>metagenomes</taxon>
        <taxon>organismal metagenomes</taxon>
    </lineage>
</organism>
<evidence type="ECO:0000313" key="2">
    <source>
        <dbReference type="EMBL" id="QJA99940.1"/>
    </source>
</evidence>
<keyword evidence="1" id="KW-0472">Membrane</keyword>
<reference evidence="2" key="1">
    <citation type="submission" date="2020-03" db="EMBL/GenBank/DDBJ databases">
        <title>The deep terrestrial virosphere.</title>
        <authorList>
            <person name="Holmfeldt K."/>
            <person name="Nilsson E."/>
            <person name="Simone D."/>
            <person name="Lopez-Fernandez M."/>
            <person name="Wu X."/>
            <person name="de Brujin I."/>
            <person name="Lundin D."/>
            <person name="Andersson A."/>
            <person name="Bertilsson S."/>
            <person name="Dopson M."/>
        </authorList>
    </citation>
    <scope>NUCLEOTIDE SEQUENCE</scope>
    <source>
        <strain evidence="2">MM171A00766</strain>
        <strain evidence="3">MM171B00553</strain>
    </source>
</reference>
<gene>
    <name evidence="2" type="ORF">MM171A00766_0003</name>
    <name evidence="3" type="ORF">MM171B00553_0032</name>
</gene>
<feature type="transmembrane region" description="Helical" evidence="1">
    <location>
        <begin position="6"/>
        <end position="25"/>
    </location>
</feature>
<keyword evidence="1" id="KW-1133">Transmembrane helix</keyword>
<dbReference type="EMBL" id="MT143860">
    <property type="protein sequence ID" value="QJB03785.1"/>
    <property type="molecule type" value="Genomic_DNA"/>
</dbReference>
<proteinExistence type="predicted"/>
<name>A0A6M3LX33_9ZZZZ</name>
<protein>
    <submittedName>
        <fullName evidence="2">Uncharacterized protein</fullName>
    </submittedName>
</protein>
<evidence type="ECO:0000256" key="1">
    <source>
        <dbReference type="SAM" id="Phobius"/>
    </source>
</evidence>
<evidence type="ECO:0000313" key="3">
    <source>
        <dbReference type="EMBL" id="QJB03785.1"/>
    </source>
</evidence>
<accession>A0A6M3LX33</accession>
<sequence length="84" mass="9651">MKEWIHTIINVIAIAGFVGTLIVFARKDGMKEQRIIQLEQTVVELKIENKEIIEQANVQVNENIKTNTKLDLLLTHFGIIEPVR</sequence>
<keyword evidence="1" id="KW-0812">Transmembrane</keyword>
<dbReference type="EMBL" id="MT143675">
    <property type="protein sequence ID" value="QJA99940.1"/>
    <property type="molecule type" value="Genomic_DNA"/>
</dbReference>
<dbReference type="AlphaFoldDB" id="A0A6M3LX33"/>